<keyword evidence="5" id="KW-0378">Hydrolase</keyword>
<comment type="cofactor">
    <cofactor evidence="1">
        <name>Zn(2+)</name>
        <dbReference type="ChEBI" id="CHEBI:29105"/>
    </cofactor>
</comment>
<evidence type="ECO:0000256" key="1">
    <source>
        <dbReference type="ARBA" id="ARBA00001947"/>
    </source>
</evidence>
<dbReference type="AlphaFoldDB" id="A0AAU9IU02"/>
<proteinExistence type="inferred from homology"/>
<evidence type="ECO:0000256" key="5">
    <source>
        <dbReference type="ARBA" id="ARBA00022801"/>
    </source>
</evidence>
<comment type="similarity">
    <text evidence="9">Belongs to the peptidase M16 family.</text>
</comment>
<evidence type="ECO:0000259" key="11">
    <source>
        <dbReference type="Pfam" id="PF05193"/>
    </source>
</evidence>
<dbReference type="Pfam" id="PF00675">
    <property type="entry name" value="Peptidase_M16"/>
    <property type="match status" value="1"/>
</dbReference>
<dbReference type="EMBL" id="CAJZBQ010000012">
    <property type="protein sequence ID" value="CAG9314715.1"/>
    <property type="molecule type" value="Genomic_DNA"/>
</dbReference>
<keyword evidence="3" id="KW-0645">Protease</keyword>
<dbReference type="GO" id="GO:0006508">
    <property type="term" value="P:proteolysis"/>
    <property type="evidence" value="ECO:0007669"/>
    <property type="project" value="UniProtKB-KW"/>
</dbReference>
<keyword evidence="6" id="KW-0862">Zinc</keyword>
<evidence type="ECO:0000256" key="2">
    <source>
        <dbReference type="ARBA" id="ARBA00004173"/>
    </source>
</evidence>
<evidence type="ECO:0000313" key="12">
    <source>
        <dbReference type="EMBL" id="CAG9314715.1"/>
    </source>
</evidence>
<evidence type="ECO:0000256" key="3">
    <source>
        <dbReference type="ARBA" id="ARBA00022670"/>
    </source>
</evidence>
<dbReference type="Gene3D" id="3.30.830.10">
    <property type="entry name" value="Metalloenzyme, LuxS/M16 peptidase-like"/>
    <property type="match status" value="2"/>
</dbReference>
<evidence type="ECO:0000313" key="13">
    <source>
        <dbReference type="Proteomes" id="UP001162131"/>
    </source>
</evidence>
<dbReference type="GO" id="GO:0004222">
    <property type="term" value="F:metalloendopeptidase activity"/>
    <property type="evidence" value="ECO:0007669"/>
    <property type="project" value="InterPro"/>
</dbReference>
<dbReference type="FunFam" id="3.30.830.10:FF:000008">
    <property type="entry name" value="Mitochondrial-processing peptidase subunit beta"/>
    <property type="match status" value="1"/>
</dbReference>
<accession>A0AAU9IU02</accession>
<dbReference type="InterPro" id="IPR007863">
    <property type="entry name" value="Peptidase_M16_C"/>
</dbReference>
<evidence type="ECO:0000259" key="10">
    <source>
        <dbReference type="Pfam" id="PF00675"/>
    </source>
</evidence>
<dbReference type="GO" id="GO:0046872">
    <property type="term" value="F:metal ion binding"/>
    <property type="evidence" value="ECO:0007669"/>
    <property type="project" value="UniProtKB-KW"/>
</dbReference>
<feature type="domain" description="Peptidase M16 N-terminal" evidence="10">
    <location>
        <begin position="69"/>
        <end position="213"/>
    </location>
</feature>
<sequence>MALRSIIRRASSSINTNYRIWAQEKQNDTSQFTKSHLLNSGYLRDGQIPEALQYDHAYKLTTLSNGVRVATEPFDNAIATVGVMIEAGSRNETMANTGIAHFLEHLHFKGTNKRTRIQLESEIENMGGNLNAYTSRETTLYQMQVFKNDVSRAMEIISDMLLSSKYDKTSIEIEREVILREAQEVDADMREMILENVHYTAYRNHIMGQPILGHKTSIMQINRDQLKKFIYTHYVGPRIVVLGAGPISHDQLVDIAEKNFGKVAKTTEYPFDGEDPPEFCGSSIYVRNDLDELAHMGVFYEAPSWKHEDYWPFLLLQRIMEYDPNAPINTNYPYGLYNYMNRWFGDMKDIKKQECLFIPYRDTGMFGHYASGEFITSLIKPTIDRKQTYLEELSFEEIQRAKNKIYTELLAIEAGSDMIQTLGCQLIYMDKKVPKTEIASRIAAMDKKYLEATYKKWFSEGDTALAIYGPTSTIQRINEV</sequence>
<dbReference type="PANTHER" id="PTHR11851:SF149">
    <property type="entry name" value="GH01077P"/>
    <property type="match status" value="1"/>
</dbReference>
<name>A0AAU9IU02_9CILI</name>
<protein>
    <submittedName>
        <fullName evidence="12">Uncharacterized protein</fullName>
    </submittedName>
</protein>
<dbReference type="SUPFAM" id="SSF63411">
    <property type="entry name" value="LuxS/MPP-like metallohydrolase"/>
    <property type="match status" value="2"/>
</dbReference>
<comment type="subcellular location">
    <subcellularLocation>
        <location evidence="2">Mitochondrion</location>
    </subcellularLocation>
</comment>
<dbReference type="Proteomes" id="UP001162131">
    <property type="component" value="Unassembled WGS sequence"/>
</dbReference>
<evidence type="ECO:0000256" key="4">
    <source>
        <dbReference type="ARBA" id="ARBA00022723"/>
    </source>
</evidence>
<reference evidence="12" key="1">
    <citation type="submission" date="2021-09" db="EMBL/GenBank/DDBJ databases">
        <authorList>
            <consortium name="AG Swart"/>
            <person name="Singh M."/>
            <person name="Singh A."/>
            <person name="Seah K."/>
            <person name="Emmerich C."/>
        </authorList>
    </citation>
    <scope>NUCLEOTIDE SEQUENCE</scope>
    <source>
        <strain evidence="12">ATCC30299</strain>
    </source>
</reference>
<evidence type="ECO:0000256" key="6">
    <source>
        <dbReference type="ARBA" id="ARBA00022833"/>
    </source>
</evidence>
<dbReference type="PROSITE" id="PS00143">
    <property type="entry name" value="INSULINASE"/>
    <property type="match status" value="1"/>
</dbReference>
<keyword evidence="4" id="KW-0479">Metal-binding</keyword>
<feature type="domain" description="Peptidase M16 C-terminal" evidence="11">
    <location>
        <begin position="221"/>
        <end position="331"/>
    </location>
</feature>
<dbReference type="InterPro" id="IPR011765">
    <property type="entry name" value="Pept_M16_N"/>
</dbReference>
<dbReference type="PANTHER" id="PTHR11851">
    <property type="entry name" value="METALLOPROTEASE"/>
    <property type="match status" value="1"/>
</dbReference>
<evidence type="ECO:0000256" key="9">
    <source>
        <dbReference type="RuleBase" id="RU004447"/>
    </source>
</evidence>
<evidence type="ECO:0000256" key="7">
    <source>
        <dbReference type="ARBA" id="ARBA00023049"/>
    </source>
</evidence>
<comment type="caution">
    <text evidence="12">The sequence shown here is derived from an EMBL/GenBank/DDBJ whole genome shotgun (WGS) entry which is preliminary data.</text>
</comment>
<evidence type="ECO:0000256" key="8">
    <source>
        <dbReference type="ARBA" id="ARBA00023128"/>
    </source>
</evidence>
<dbReference type="InterPro" id="IPR011249">
    <property type="entry name" value="Metalloenz_LuxS/M16"/>
</dbReference>
<gene>
    <name evidence="12" type="ORF">BSTOLATCC_MIC11713</name>
</gene>
<keyword evidence="13" id="KW-1185">Reference proteome</keyword>
<organism evidence="12 13">
    <name type="scientific">Blepharisma stoltei</name>
    <dbReference type="NCBI Taxonomy" id="1481888"/>
    <lineage>
        <taxon>Eukaryota</taxon>
        <taxon>Sar</taxon>
        <taxon>Alveolata</taxon>
        <taxon>Ciliophora</taxon>
        <taxon>Postciliodesmatophora</taxon>
        <taxon>Heterotrichea</taxon>
        <taxon>Heterotrichida</taxon>
        <taxon>Blepharismidae</taxon>
        <taxon>Blepharisma</taxon>
    </lineage>
</organism>
<dbReference type="Pfam" id="PF05193">
    <property type="entry name" value="Peptidase_M16_C"/>
    <property type="match status" value="1"/>
</dbReference>
<keyword evidence="7" id="KW-0482">Metalloprotease</keyword>
<keyword evidence="8" id="KW-0496">Mitochondrion</keyword>
<dbReference type="InterPro" id="IPR050361">
    <property type="entry name" value="MPP/UQCRC_Complex"/>
</dbReference>
<dbReference type="InterPro" id="IPR001431">
    <property type="entry name" value="Pept_M16_Zn_BS"/>
</dbReference>
<dbReference type="GO" id="GO:0005739">
    <property type="term" value="C:mitochondrion"/>
    <property type="evidence" value="ECO:0007669"/>
    <property type="project" value="UniProtKB-SubCell"/>
</dbReference>